<feature type="domain" description="Translocation and assembly module TamB C-terminal" evidence="6">
    <location>
        <begin position="1022"/>
        <end position="1269"/>
    </location>
</feature>
<feature type="transmembrane region" description="Helical" evidence="5">
    <location>
        <begin position="12"/>
        <end position="32"/>
    </location>
</feature>
<reference evidence="7" key="1">
    <citation type="submission" date="2018-05" db="EMBL/GenBank/DDBJ databases">
        <authorList>
            <person name="Lanie J.A."/>
            <person name="Ng W.-L."/>
            <person name="Kazmierczak K.M."/>
            <person name="Andrzejewski T.M."/>
            <person name="Davidsen T.M."/>
            <person name="Wayne K.J."/>
            <person name="Tettelin H."/>
            <person name="Glass J.I."/>
            <person name="Rusch D."/>
            <person name="Podicherti R."/>
            <person name="Tsui H.-C.T."/>
            <person name="Winkler M.E."/>
        </authorList>
    </citation>
    <scope>NUCLEOTIDE SEQUENCE</scope>
</reference>
<comment type="subcellular location">
    <subcellularLocation>
        <location evidence="1">Membrane</location>
        <topology evidence="1">Single-pass membrane protein</topology>
    </subcellularLocation>
</comment>
<dbReference type="PANTHER" id="PTHR36985:SF1">
    <property type="entry name" value="TRANSLOCATION AND ASSEMBLY MODULE SUBUNIT TAMB"/>
    <property type="match status" value="1"/>
</dbReference>
<accession>A0A381TIG9</accession>
<evidence type="ECO:0000259" key="6">
    <source>
        <dbReference type="Pfam" id="PF04357"/>
    </source>
</evidence>
<sequence>MFSNNKKSKILFTTLVISIIILISSAVFWQSFIINQINDRLSINRFEVTSANISGNLFSSIKIYDVNVIHPSYGNMSIKRGLINIDFFSSVISGLTFDDIRIEDLITQPFNKTLNKSRPIRNYNNPNILFDIDHFFISGQIPIDFQDDIVVLIGEIEGSITVDKDLKLKLSTLNLKNQGENSIEFNMDNVDLIANQEGIIIDQFSGAIGKAPINGVLSYLHSESKFIGSINIDEFYISEDLFSRTPLKGKFGNISGKVDFESVKSDISGNLSISNNLGLEMSGDINVIKKDSNILLRSLNLYGEDSRLRVNGVWEDNRRISGYFYLDSLDLSRWLIEQDPTLLSGMAILEGTIDEKKALENIELTLEVAEYGVFSDDESSFHGTVSYSDSVISTVDPVMLIIGESILSLDGITNLKSRELDIIADLENADIDIINKFWIDEFKSGTATGKLKIRGTIEQPDAVADLKCKNIVYRDFSLSSLSFHSEMETESSFPSGFVNLKIEKGQWKDELFDTGTLDISFSKNRMIVENCHFKSGDDYLLISGSWLSKNKYKIDRIQSAYQDNYLVNAKPIFINYQDTTIAIEPFEIHINDGILDGVLTFGSYSEGRLKMSNFDANVITQFIDNKYLELSGIIFGEVGFISSNKSPTYDIDIALKKGYYLGEPYDQMNLAILLQSGVMHIDDISMTRDTSMGFQLSGTLPLKNSNKRKSMVSLVTTYKDLSMPMIHELIPNFYKIEGRATGNLKLFGSLDETKFEFNTIVNDAVFDRIFLGDVSSKGTYNDNYLNIDYANSKNSEEIITSHGTVPFDLNLSSNRFGQFFIDDSIDYHTKATLNSMLFLSPYILELDSVRGDIDIDLSLSGPASAIIRDGSIEVNDSRVYTMLINNPLIHVGGKALMSNNKMHIEYLTGASINKISNNQLQNLDNVRVAGFIDFTKFFEPDYNLLVSSINKKNIYVEAIPIDLNGNVDSLNISIIGRDTVSISGTIEVVDATLFHEFISEDIGSMLTAGDGIVMSYSLNIPIKDEGKFQNSQVDAIMIGEISLSKIGNQFWNIGGEVYIEDGSILSFKDNFTGLNGYVTFDNNGINPNMDLTASTNIADEQIRLRIAGDLDDADLILESGSGFSESDIIELLTFGTRFEDQEMSSTGFGVQANSVLGSLLETQLEKNLEEMSALKMLKPDEIDISGTASFISGQNMSASERNDLEDFKISAKKKFGNKTYANLSYKKSFSLTNPDQLQIGVEYKLNRNLSLVGNMDDKGNLHLKYRYRYAY</sequence>
<dbReference type="GO" id="GO:0009306">
    <property type="term" value="P:protein secretion"/>
    <property type="evidence" value="ECO:0007669"/>
    <property type="project" value="InterPro"/>
</dbReference>
<dbReference type="GO" id="GO:0005886">
    <property type="term" value="C:plasma membrane"/>
    <property type="evidence" value="ECO:0007669"/>
    <property type="project" value="InterPro"/>
</dbReference>
<evidence type="ECO:0000256" key="5">
    <source>
        <dbReference type="SAM" id="Phobius"/>
    </source>
</evidence>
<name>A0A381TIG9_9ZZZZ</name>
<protein>
    <recommendedName>
        <fullName evidence="6">Translocation and assembly module TamB C-terminal domain-containing protein</fullName>
    </recommendedName>
</protein>
<evidence type="ECO:0000313" key="7">
    <source>
        <dbReference type="EMBL" id="SVA14567.1"/>
    </source>
</evidence>
<keyword evidence="4 5" id="KW-0472">Membrane</keyword>
<evidence type="ECO:0000256" key="3">
    <source>
        <dbReference type="ARBA" id="ARBA00022989"/>
    </source>
</evidence>
<keyword evidence="3 5" id="KW-1133">Transmembrane helix</keyword>
<dbReference type="PANTHER" id="PTHR36985">
    <property type="entry name" value="TRANSLOCATION AND ASSEMBLY MODULE SUBUNIT TAMB"/>
    <property type="match status" value="1"/>
</dbReference>
<evidence type="ECO:0000256" key="1">
    <source>
        <dbReference type="ARBA" id="ARBA00004167"/>
    </source>
</evidence>
<dbReference type="InterPro" id="IPR007452">
    <property type="entry name" value="TamB_C"/>
</dbReference>
<dbReference type="Pfam" id="PF04357">
    <property type="entry name" value="TamB"/>
    <property type="match status" value="1"/>
</dbReference>
<dbReference type="GO" id="GO:0097347">
    <property type="term" value="C:TAM protein secretion complex"/>
    <property type="evidence" value="ECO:0007669"/>
    <property type="project" value="TreeGrafter"/>
</dbReference>
<gene>
    <name evidence="7" type="ORF">METZ01_LOCUS67421</name>
</gene>
<proteinExistence type="predicted"/>
<organism evidence="7">
    <name type="scientific">marine metagenome</name>
    <dbReference type="NCBI Taxonomy" id="408172"/>
    <lineage>
        <taxon>unclassified sequences</taxon>
        <taxon>metagenomes</taxon>
        <taxon>ecological metagenomes</taxon>
    </lineage>
</organism>
<dbReference type="AlphaFoldDB" id="A0A381TIG9"/>
<evidence type="ECO:0000256" key="4">
    <source>
        <dbReference type="ARBA" id="ARBA00023136"/>
    </source>
</evidence>
<dbReference type="EMBL" id="UINC01004471">
    <property type="protein sequence ID" value="SVA14567.1"/>
    <property type="molecule type" value="Genomic_DNA"/>
</dbReference>
<keyword evidence="2 5" id="KW-0812">Transmembrane</keyword>
<evidence type="ECO:0000256" key="2">
    <source>
        <dbReference type="ARBA" id="ARBA00022692"/>
    </source>
</evidence>